<evidence type="ECO:0000256" key="4">
    <source>
        <dbReference type="ARBA" id="ARBA00022692"/>
    </source>
</evidence>
<keyword evidence="10" id="KW-1185">Reference proteome</keyword>
<dbReference type="AlphaFoldDB" id="A0A6F8VD06"/>
<feature type="transmembrane region" description="Helical" evidence="8">
    <location>
        <begin position="144"/>
        <end position="163"/>
    </location>
</feature>
<feature type="binding site" evidence="7">
    <location>
        <position position="201"/>
    </location>
    <ligand>
        <name>Zn(2+)</name>
        <dbReference type="ChEBI" id="CHEBI:29105"/>
    </ligand>
</feature>
<dbReference type="GO" id="GO:0005886">
    <property type="term" value="C:plasma membrane"/>
    <property type="evidence" value="ECO:0007669"/>
    <property type="project" value="UniProtKB-SubCell"/>
</dbReference>
<dbReference type="GO" id="GO:0140911">
    <property type="term" value="F:pore-forming activity"/>
    <property type="evidence" value="ECO:0007669"/>
    <property type="project" value="InterPro"/>
</dbReference>
<feature type="transmembrane region" description="Helical" evidence="8">
    <location>
        <begin position="27"/>
        <end position="49"/>
    </location>
</feature>
<reference evidence="10" key="1">
    <citation type="submission" date="2020-03" db="EMBL/GenBank/DDBJ databases">
        <title>Complete genome sequence of sulfur-oxidizing bacterium skT11.</title>
        <authorList>
            <person name="Kanda M."/>
            <person name="Kojima H."/>
            <person name="Fukui M."/>
        </authorList>
    </citation>
    <scope>NUCLEOTIDE SEQUENCE [LARGE SCALE GENOMIC DNA]</scope>
    <source>
        <strain evidence="10">skT11</strain>
    </source>
</reference>
<evidence type="ECO:0000313" key="10">
    <source>
        <dbReference type="Proteomes" id="UP000502260"/>
    </source>
</evidence>
<accession>A0A6F8VD06</accession>
<feature type="transmembrane region" description="Helical" evidence="8">
    <location>
        <begin position="55"/>
        <end position="77"/>
    </location>
</feature>
<keyword evidence="7" id="KW-0862">Zinc</keyword>
<dbReference type="Proteomes" id="UP000502260">
    <property type="component" value="Chromosome"/>
</dbReference>
<evidence type="ECO:0000256" key="6">
    <source>
        <dbReference type="ARBA" id="ARBA00023136"/>
    </source>
</evidence>
<evidence type="ECO:0000256" key="3">
    <source>
        <dbReference type="ARBA" id="ARBA00022475"/>
    </source>
</evidence>
<dbReference type="KEGG" id="slac:SKTS_17820"/>
<feature type="transmembrane region" description="Helical" evidence="8">
    <location>
        <begin position="169"/>
        <end position="191"/>
    </location>
</feature>
<feature type="binding site" evidence="7">
    <location>
        <position position="205"/>
    </location>
    <ligand>
        <name>Zn(2+)</name>
        <dbReference type="ChEBI" id="CHEBI:29105"/>
    </ligand>
</feature>
<comment type="subcellular location">
    <subcellularLocation>
        <location evidence="1">Cell membrane</location>
        <topology evidence="1">Multi-pass membrane protein</topology>
    </subcellularLocation>
</comment>
<comment type="similarity">
    <text evidence="2">Belongs to the UPF0073 (Hly-III) family.</text>
</comment>
<evidence type="ECO:0008006" key="11">
    <source>
        <dbReference type="Google" id="ProtNLM"/>
    </source>
</evidence>
<feature type="binding site" evidence="7">
    <location>
        <position position="78"/>
    </location>
    <ligand>
        <name>Zn(2+)</name>
        <dbReference type="ChEBI" id="CHEBI:29105"/>
    </ligand>
</feature>
<feature type="transmembrane region" description="Helical" evidence="8">
    <location>
        <begin position="97"/>
        <end position="113"/>
    </location>
</feature>
<name>A0A6F8VD06_9PROT</name>
<evidence type="ECO:0000256" key="1">
    <source>
        <dbReference type="ARBA" id="ARBA00004651"/>
    </source>
</evidence>
<protein>
    <recommendedName>
        <fullName evidence="11">Hemolysin III</fullName>
    </recommendedName>
</protein>
<evidence type="ECO:0000256" key="5">
    <source>
        <dbReference type="ARBA" id="ARBA00022989"/>
    </source>
</evidence>
<gene>
    <name evidence="9" type="ORF">SKTS_17820</name>
</gene>
<evidence type="ECO:0000313" key="9">
    <source>
        <dbReference type="EMBL" id="BCB26896.1"/>
    </source>
</evidence>
<feature type="transmembrane region" description="Helical" evidence="8">
    <location>
        <begin position="119"/>
        <end position="137"/>
    </location>
</feature>
<dbReference type="GO" id="GO:0046872">
    <property type="term" value="F:metal ion binding"/>
    <property type="evidence" value="ECO:0007669"/>
    <property type="project" value="UniProtKB-KW"/>
</dbReference>
<dbReference type="PANTHER" id="PTHR20855:SF3">
    <property type="entry name" value="LD03007P"/>
    <property type="match status" value="1"/>
</dbReference>
<organism evidence="9 10">
    <name type="scientific">Sulfurimicrobium lacus</name>
    <dbReference type="NCBI Taxonomy" id="2715678"/>
    <lineage>
        <taxon>Bacteria</taxon>
        <taxon>Pseudomonadati</taxon>
        <taxon>Pseudomonadota</taxon>
        <taxon>Betaproteobacteria</taxon>
        <taxon>Nitrosomonadales</taxon>
        <taxon>Sulfuricellaceae</taxon>
        <taxon>Sulfurimicrobium</taxon>
    </lineage>
</organism>
<keyword evidence="5 8" id="KW-1133">Transmembrane helix</keyword>
<dbReference type="InterPro" id="IPR005744">
    <property type="entry name" value="Hy-lIII"/>
</dbReference>
<dbReference type="NCBIfam" id="TIGR01065">
    <property type="entry name" value="hlyIII"/>
    <property type="match status" value="1"/>
</dbReference>
<proteinExistence type="inferred from homology"/>
<dbReference type="InterPro" id="IPR004254">
    <property type="entry name" value="AdipoR/HlyIII-related"/>
</dbReference>
<evidence type="ECO:0000256" key="8">
    <source>
        <dbReference type="SAM" id="Phobius"/>
    </source>
</evidence>
<keyword evidence="4 8" id="KW-0812">Transmembrane</keyword>
<dbReference type="Pfam" id="PF03006">
    <property type="entry name" value="HlyIII"/>
    <property type="match status" value="1"/>
</dbReference>
<keyword evidence="6 8" id="KW-0472">Membrane</keyword>
<evidence type="ECO:0000256" key="2">
    <source>
        <dbReference type="ARBA" id="ARBA00008488"/>
    </source>
</evidence>
<feature type="transmembrane region" description="Helical" evidence="8">
    <location>
        <begin position="203"/>
        <end position="223"/>
    </location>
</feature>
<keyword evidence="7" id="KW-0479">Metal-binding</keyword>
<keyword evidence="3" id="KW-1003">Cell membrane</keyword>
<evidence type="ECO:0000256" key="7">
    <source>
        <dbReference type="PIRSR" id="PIRSR604254-1"/>
    </source>
</evidence>
<dbReference type="EMBL" id="AP022853">
    <property type="protein sequence ID" value="BCB26896.1"/>
    <property type="molecule type" value="Genomic_DNA"/>
</dbReference>
<sequence>MPRLVMEGHGHRKDTANQMHYGERFNALTHLVGAVLALAGAIVLIVVAAQDGDRWKVASVAIYGVTLVLLYSFSALYHSSLRGRAKDILRKLDHHSIYLLIAGSYTPFCLVTLRGPWGWSLFGVVWGLAVLGSLQELRSKSGARILSVVFYVVMGWVVLAALVPLRQALGSAGFAWLTAGGLFYTIGIVFYALDTRIPHAHGVWHLFVIAGSAAHYVAILNYVL</sequence>
<dbReference type="PANTHER" id="PTHR20855">
    <property type="entry name" value="ADIPOR/PROGESTIN RECEPTOR-RELATED"/>
    <property type="match status" value="1"/>
</dbReference>